<dbReference type="PROSITE" id="PS51677">
    <property type="entry name" value="NODB"/>
    <property type="match status" value="1"/>
</dbReference>
<dbReference type="SUPFAM" id="SSF88713">
    <property type="entry name" value="Glycoside hydrolase/deacetylase"/>
    <property type="match status" value="1"/>
</dbReference>
<organism evidence="5 6">
    <name type="scientific">Mucilaginibacter yixingensis</name>
    <dbReference type="NCBI Taxonomy" id="1295612"/>
    <lineage>
        <taxon>Bacteria</taxon>
        <taxon>Pseudomonadati</taxon>
        <taxon>Bacteroidota</taxon>
        <taxon>Sphingobacteriia</taxon>
        <taxon>Sphingobacteriales</taxon>
        <taxon>Sphingobacteriaceae</taxon>
        <taxon>Mucilaginibacter</taxon>
    </lineage>
</organism>
<name>A0A2T5JAR3_9SPHI</name>
<sequence length="343" mass="38882">MNKTLFLLLTASVGSLCLTNHSALAAPFRLHLPQDTSGKTVVQQPEKIRVAKFKNDKVCAISYTFDDGLQEHYTLVTPRLRKLGLKGTFVINGSIINPDKNHLKDTTRMSWDELKEMAAAGQEISNHGWAHKNLGKFPLDVIKEDILKNDSAIYANIGIKPTTYAYPNNTKKEDGVKFASLNRVGTRTFQRSLGGHSNPDELDKWVDKLLADHDWGVTMTHGITYGYDCFKSPEVLWNHLEKVQKMQDKIWVGTFHDVSAYVKERDSTVLNIKQMGKGHYQLMAICPLDKKLFTEPLTAVFEDTDARKYEAWQGKKKLNVKVKPNQLIFDFDPFGGVVDIKRK</sequence>
<evidence type="ECO:0000256" key="2">
    <source>
        <dbReference type="ARBA" id="ARBA00022729"/>
    </source>
</evidence>
<comment type="caution">
    <text evidence="5">The sequence shown here is derived from an EMBL/GenBank/DDBJ whole genome shotgun (WGS) entry which is preliminary data.</text>
</comment>
<evidence type="ECO:0000256" key="3">
    <source>
        <dbReference type="SAM" id="SignalP"/>
    </source>
</evidence>
<accession>A0A2T5JAR3</accession>
<dbReference type="CDD" id="cd10918">
    <property type="entry name" value="CE4_NodB_like_5s_6s"/>
    <property type="match status" value="1"/>
</dbReference>
<comment type="subcellular location">
    <subcellularLocation>
        <location evidence="1">Secreted</location>
    </subcellularLocation>
</comment>
<dbReference type="PANTHER" id="PTHR34216">
    <property type="match status" value="1"/>
</dbReference>
<dbReference type="InterPro" id="IPR051398">
    <property type="entry name" value="Polysacch_Deacetylase"/>
</dbReference>
<feature type="signal peptide" evidence="3">
    <location>
        <begin position="1"/>
        <end position="25"/>
    </location>
</feature>
<dbReference type="InterPro" id="IPR002509">
    <property type="entry name" value="NODB_dom"/>
</dbReference>
<proteinExistence type="predicted"/>
<dbReference type="AlphaFoldDB" id="A0A2T5JAR3"/>
<dbReference type="RefSeq" id="WP_107828082.1">
    <property type="nucleotide sequence ID" value="NZ_CP160205.1"/>
</dbReference>
<feature type="domain" description="NodB homology" evidence="4">
    <location>
        <begin position="59"/>
        <end position="167"/>
    </location>
</feature>
<gene>
    <name evidence="5" type="ORF">C8P68_10338</name>
</gene>
<protein>
    <submittedName>
        <fullName evidence="5">Polysaccharide deacetylase</fullName>
    </submittedName>
</protein>
<dbReference type="Pfam" id="PF01522">
    <property type="entry name" value="Polysacc_deac_1"/>
    <property type="match status" value="1"/>
</dbReference>
<evidence type="ECO:0000313" key="6">
    <source>
        <dbReference type="Proteomes" id="UP000244168"/>
    </source>
</evidence>
<dbReference type="GO" id="GO:0005975">
    <property type="term" value="P:carbohydrate metabolic process"/>
    <property type="evidence" value="ECO:0007669"/>
    <property type="project" value="InterPro"/>
</dbReference>
<evidence type="ECO:0000259" key="4">
    <source>
        <dbReference type="PROSITE" id="PS51677"/>
    </source>
</evidence>
<dbReference type="Proteomes" id="UP000244168">
    <property type="component" value="Unassembled WGS sequence"/>
</dbReference>
<dbReference type="PANTHER" id="PTHR34216:SF3">
    <property type="entry name" value="POLY-BETA-1,6-N-ACETYL-D-GLUCOSAMINE N-DEACETYLASE"/>
    <property type="match status" value="1"/>
</dbReference>
<dbReference type="GO" id="GO:0016810">
    <property type="term" value="F:hydrolase activity, acting on carbon-nitrogen (but not peptide) bonds"/>
    <property type="evidence" value="ECO:0007669"/>
    <property type="project" value="InterPro"/>
</dbReference>
<dbReference type="EMBL" id="QAOQ01000003">
    <property type="protein sequence ID" value="PTQ97879.1"/>
    <property type="molecule type" value="Genomic_DNA"/>
</dbReference>
<keyword evidence="2 3" id="KW-0732">Signal</keyword>
<dbReference type="Gene3D" id="3.20.20.370">
    <property type="entry name" value="Glycoside hydrolase/deacetylase"/>
    <property type="match status" value="1"/>
</dbReference>
<reference evidence="5 6" key="1">
    <citation type="submission" date="2018-04" db="EMBL/GenBank/DDBJ databases">
        <title>Genomic Encyclopedia of Archaeal and Bacterial Type Strains, Phase II (KMG-II): from individual species to whole genera.</title>
        <authorList>
            <person name="Goeker M."/>
        </authorList>
    </citation>
    <scope>NUCLEOTIDE SEQUENCE [LARGE SCALE GENOMIC DNA]</scope>
    <source>
        <strain evidence="5 6">DSM 26809</strain>
    </source>
</reference>
<feature type="chain" id="PRO_5015532935" evidence="3">
    <location>
        <begin position="26"/>
        <end position="343"/>
    </location>
</feature>
<evidence type="ECO:0000313" key="5">
    <source>
        <dbReference type="EMBL" id="PTQ97879.1"/>
    </source>
</evidence>
<dbReference type="OrthoDB" id="9778320at2"/>
<keyword evidence="6" id="KW-1185">Reference proteome</keyword>
<dbReference type="GO" id="GO:0005576">
    <property type="term" value="C:extracellular region"/>
    <property type="evidence" value="ECO:0007669"/>
    <property type="project" value="UniProtKB-SubCell"/>
</dbReference>
<dbReference type="InterPro" id="IPR011330">
    <property type="entry name" value="Glyco_hydro/deAcase_b/a-brl"/>
</dbReference>
<evidence type="ECO:0000256" key="1">
    <source>
        <dbReference type="ARBA" id="ARBA00004613"/>
    </source>
</evidence>